<feature type="region of interest" description="Disordered" evidence="4">
    <location>
        <begin position="810"/>
        <end position="831"/>
    </location>
</feature>
<feature type="compositionally biased region" description="Basic and acidic residues" evidence="4">
    <location>
        <begin position="695"/>
        <end position="707"/>
    </location>
</feature>
<feature type="domain" description="Suppressor of forked" evidence="5">
    <location>
        <begin position="64"/>
        <end position="550"/>
    </location>
</feature>
<dbReference type="InterPro" id="IPR008847">
    <property type="entry name" value="Suf"/>
</dbReference>
<comment type="caution">
    <text evidence="6">The sequence shown here is derived from an EMBL/GenBank/DDBJ whole genome shotgun (WGS) entry which is preliminary data.</text>
</comment>
<feature type="compositionally biased region" description="Basic and acidic residues" evidence="4">
    <location>
        <begin position="749"/>
        <end position="769"/>
    </location>
</feature>
<dbReference type="SUPFAM" id="SSF48452">
    <property type="entry name" value="TPR-like"/>
    <property type="match status" value="2"/>
</dbReference>
<comment type="subcellular location">
    <subcellularLocation>
        <location evidence="3">Nucleus</location>
    </subcellularLocation>
    <subcellularLocation>
        <location evidence="3">Cytoplasm</location>
    </subcellularLocation>
    <text evidence="3">Nucleus and/or cytoplasm.</text>
</comment>
<dbReference type="SMART" id="SM00386">
    <property type="entry name" value="HAT"/>
    <property type="match status" value="5"/>
</dbReference>
<feature type="compositionally biased region" description="Basic and acidic residues" evidence="4">
    <location>
        <begin position="486"/>
        <end position="497"/>
    </location>
</feature>
<keyword evidence="7" id="KW-1185">Reference proteome</keyword>
<accession>A0AAD5YFA1</accession>
<feature type="region of interest" description="Disordered" evidence="4">
    <location>
        <begin position="1"/>
        <end position="70"/>
    </location>
</feature>
<feature type="compositionally biased region" description="Low complexity" evidence="4">
    <location>
        <begin position="650"/>
        <end position="660"/>
    </location>
</feature>
<sequence>MSEPPQTAQEEYMDDAPASNEGEKTQPTEEILNTLAELNTQSSGLTDSSQEAVPPPDTPPSEWDSLRSQLDKKPTDVDLWHKLIDNAESSGDYDLTIKTYEAVLQNYPNNPSVQIAYIDFVLQDTAQPKRQYAAGLFNKFLKTSPFPEVWKHYLKFIRATYTGTSAPMRDVVRKAYEFALNHIGHDKDCADVWTDYIQFLKAGECATQWDESQKMDAIRKAYQRAVQIPMDNVKRLWEEYQEFENNLNKITAKKFLSDLQTAHMQARTVLHQLSEHLTVLFAPPPASKSRSNIWLPRPPTFNAGDKALVGRWRMYLKWEEGNPLEIEEKDHNALQLRVLSVYRKALVRMRFFPEIWYMSHVWTMSLSTDQSVPENKRKEKKDEAMNILKQGIVANPASFVLNFALAEALEDAKDFPEVHQTFKKFLGILRQGLDETEQAINAANSSFTSNGTVSTLPTSSADSSGIIGIQAGIQSQNSSFSTQSSSDEKPSKSKELADRRTEYGIAWIIYMRFARRAETLQSARNVFGQARKDTWTPWEVYEAAVAYDYFSHDCRTSPSTFIYSWHTDARALFERIITLFSPERARPIWERWARYEYQFGNLQAAQNLEKRIAEVYPSDPPIKRFAERHKYLGTDAIAVRDLGFVINRSGNGSGNSRSNGLARTDTQQSVISNPPSGGSQQPAPLSSQPSVKRPLSPDRRRRDESRGGNDYVPPPPKRQRPTSPSRDRVERERWNEGSSRRRHASPPAFDRERERDGSNRRFEKEREEGPTLPPVLSWFVGVLPQPAAFDGPVFRTDDLLQVFKNALIPSSTGIRARSPPPSTWPRSRGRG</sequence>
<evidence type="ECO:0000259" key="5">
    <source>
        <dbReference type="Pfam" id="PF05843"/>
    </source>
</evidence>
<dbReference type="GO" id="GO:0005634">
    <property type="term" value="C:nucleus"/>
    <property type="evidence" value="ECO:0007669"/>
    <property type="project" value="UniProtKB-SubCell"/>
</dbReference>
<gene>
    <name evidence="6" type="ORF">NLI96_g9444</name>
</gene>
<evidence type="ECO:0000256" key="3">
    <source>
        <dbReference type="RuleBase" id="RU369035"/>
    </source>
</evidence>
<evidence type="ECO:0000313" key="6">
    <source>
        <dbReference type="EMBL" id="KAJ3478889.1"/>
    </source>
</evidence>
<reference evidence="6" key="1">
    <citation type="submission" date="2022-07" db="EMBL/GenBank/DDBJ databases">
        <title>Genome Sequence of Physisporinus lineatus.</title>
        <authorList>
            <person name="Buettner E."/>
        </authorList>
    </citation>
    <scope>NUCLEOTIDE SEQUENCE</scope>
    <source>
        <strain evidence="6">VT162</strain>
    </source>
</reference>
<dbReference type="Proteomes" id="UP001212997">
    <property type="component" value="Unassembled WGS sequence"/>
</dbReference>
<dbReference type="GO" id="GO:0005737">
    <property type="term" value="C:cytoplasm"/>
    <property type="evidence" value="ECO:0007669"/>
    <property type="project" value="UniProtKB-SubCell"/>
</dbReference>
<feature type="compositionally biased region" description="Polar residues" evidence="4">
    <location>
        <begin position="664"/>
        <end position="673"/>
    </location>
</feature>
<keyword evidence="3" id="KW-0507">mRNA processing</keyword>
<dbReference type="PANTHER" id="PTHR19980">
    <property type="entry name" value="RNA CLEAVAGE STIMULATION FACTOR"/>
    <property type="match status" value="1"/>
</dbReference>
<feature type="compositionally biased region" description="Basic and acidic residues" evidence="4">
    <location>
        <begin position="725"/>
        <end position="739"/>
    </location>
</feature>
<evidence type="ECO:0000313" key="7">
    <source>
        <dbReference type="Proteomes" id="UP001212997"/>
    </source>
</evidence>
<protein>
    <recommendedName>
        <fullName evidence="3">mRNA 3'-end-processing protein RNA14</fullName>
    </recommendedName>
</protein>
<dbReference type="PANTHER" id="PTHR19980:SF0">
    <property type="entry name" value="CLEAVAGE STIMULATION FACTOR SUBUNIT 3"/>
    <property type="match status" value="1"/>
</dbReference>
<dbReference type="InterPro" id="IPR011990">
    <property type="entry name" value="TPR-like_helical_dom_sf"/>
</dbReference>
<dbReference type="GO" id="GO:0180010">
    <property type="term" value="P:co-transcriptional mRNA 3'-end processing, cleavage and polyadenylation pathway"/>
    <property type="evidence" value="ECO:0007669"/>
    <property type="project" value="UniProtKB-UniRule"/>
</dbReference>
<evidence type="ECO:0000256" key="2">
    <source>
        <dbReference type="ARBA" id="ARBA00023242"/>
    </source>
</evidence>
<feature type="compositionally biased region" description="Low complexity" evidence="4">
    <location>
        <begin position="476"/>
        <end position="485"/>
    </location>
</feature>
<keyword evidence="1" id="KW-0677">Repeat</keyword>
<dbReference type="EMBL" id="JANAWD010000476">
    <property type="protein sequence ID" value="KAJ3478889.1"/>
    <property type="molecule type" value="Genomic_DNA"/>
</dbReference>
<evidence type="ECO:0000256" key="4">
    <source>
        <dbReference type="SAM" id="MobiDB-lite"/>
    </source>
</evidence>
<dbReference type="GO" id="GO:0003729">
    <property type="term" value="F:mRNA binding"/>
    <property type="evidence" value="ECO:0007669"/>
    <property type="project" value="TreeGrafter"/>
</dbReference>
<dbReference type="InterPro" id="IPR045243">
    <property type="entry name" value="Rna14-like"/>
</dbReference>
<comment type="function">
    <text evidence="3">Component of the cleavage factor IA (CFIA) complex, which is involved in the endonucleolytic cleavage during polyadenylation-dependent pre-mRNA 3'-end formation.</text>
</comment>
<keyword evidence="3" id="KW-0963">Cytoplasm</keyword>
<feature type="compositionally biased region" description="Polar residues" evidence="4">
    <location>
        <begin position="36"/>
        <end position="51"/>
    </location>
</feature>
<keyword evidence="2 3" id="KW-0539">Nucleus</keyword>
<dbReference type="InterPro" id="IPR003107">
    <property type="entry name" value="HAT"/>
</dbReference>
<dbReference type="Pfam" id="PF05843">
    <property type="entry name" value="Suf"/>
    <property type="match status" value="2"/>
</dbReference>
<organism evidence="6 7">
    <name type="scientific">Meripilus lineatus</name>
    <dbReference type="NCBI Taxonomy" id="2056292"/>
    <lineage>
        <taxon>Eukaryota</taxon>
        <taxon>Fungi</taxon>
        <taxon>Dikarya</taxon>
        <taxon>Basidiomycota</taxon>
        <taxon>Agaricomycotina</taxon>
        <taxon>Agaricomycetes</taxon>
        <taxon>Polyporales</taxon>
        <taxon>Meripilaceae</taxon>
        <taxon>Meripilus</taxon>
    </lineage>
</organism>
<name>A0AAD5YFA1_9APHY</name>
<dbReference type="Gene3D" id="1.25.40.1040">
    <property type="match status" value="2"/>
</dbReference>
<feature type="compositionally biased region" description="Low complexity" evidence="4">
    <location>
        <begin position="674"/>
        <end position="690"/>
    </location>
</feature>
<feature type="region of interest" description="Disordered" evidence="4">
    <location>
        <begin position="476"/>
        <end position="497"/>
    </location>
</feature>
<proteinExistence type="predicted"/>
<dbReference type="AlphaFoldDB" id="A0AAD5YFA1"/>
<feature type="region of interest" description="Disordered" evidence="4">
    <location>
        <begin position="650"/>
        <end position="773"/>
    </location>
</feature>
<feature type="domain" description="Suppressor of forked" evidence="5">
    <location>
        <begin position="566"/>
        <end position="641"/>
    </location>
</feature>
<evidence type="ECO:0000256" key="1">
    <source>
        <dbReference type="ARBA" id="ARBA00022737"/>
    </source>
</evidence>